<dbReference type="PROSITE" id="PS50294">
    <property type="entry name" value="WD_REPEATS_REGION"/>
    <property type="match status" value="2"/>
</dbReference>
<dbReference type="PROSITE" id="PS50082">
    <property type="entry name" value="WD_REPEATS_2"/>
    <property type="match status" value="3"/>
</dbReference>
<feature type="repeat" description="WD" evidence="3">
    <location>
        <begin position="138"/>
        <end position="181"/>
    </location>
</feature>
<dbReference type="Proteomes" id="UP000023152">
    <property type="component" value="Unassembled WGS sequence"/>
</dbReference>
<dbReference type="InterPro" id="IPR001680">
    <property type="entry name" value="WD40_rpt"/>
</dbReference>
<reference evidence="4 5" key="1">
    <citation type="journal article" date="2013" name="Curr. Biol.">
        <title>The Genome of the Foraminiferan Reticulomyxa filosa.</title>
        <authorList>
            <person name="Glockner G."/>
            <person name="Hulsmann N."/>
            <person name="Schleicher M."/>
            <person name="Noegel A.A."/>
            <person name="Eichinger L."/>
            <person name="Gallinger C."/>
            <person name="Pawlowski J."/>
            <person name="Sierra R."/>
            <person name="Euteneuer U."/>
            <person name="Pillet L."/>
            <person name="Moustafa A."/>
            <person name="Platzer M."/>
            <person name="Groth M."/>
            <person name="Szafranski K."/>
            <person name="Schliwa M."/>
        </authorList>
    </citation>
    <scope>NUCLEOTIDE SEQUENCE [LARGE SCALE GENOMIC DNA]</scope>
</reference>
<dbReference type="EMBL" id="ASPP01000384">
    <property type="protein sequence ID" value="ETO36687.1"/>
    <property type="molecule type" value="Genomic_DNA"/>
</dbReference>
<dbReference type="PANTHER" id="PTHR19848">
    <property type="entry name" value="WD40 REPEAT PROTEIN"/>
    <property type="match status" value="1"/>
</dbReference>
<dbReference type="Gene3D" id="2.130.10.10">
    <property type="entry name" value="YVTN repeat-like/Quinoprotein amine dehydrogenase"/>
    <property type="match status" value="1"/>
</dbReference>
<dbReference type="InterPro" id="IPR015943">
    <property type="entry name" value="WD40/YVTN_repeat-like_dom_sf"/>
</dbReference>
<evidence type="ECO:0000256" key="3">
    <source>
        <dbReference type="PROSITE-ProRule" id="PRU00221"/>
    </source>
</evidence>
<dbReference type="PRINTS" id="PR00320">
    <property type="entry name" value="GPROTEINBRPT"/>
</dbReference>
<gene>
    <name evidence="4" type="ORF">RFI_00375</name>
</gene>
<dbReference type="InterPro" id="IPR019775">
    <property type="entry name" value="WD40_repeat_CS"/>
</dbReference>
<evidence type="ECO:0000313" key="4">
    <source>
        <dbReference type="EMBL" id="ETO36687.1"/>
    </source>
</evidence>
<dbReference type="PROSITE" id="PS00678">
    <property type="entry name" value="WD_REPEATS_1"/>
    <property type="match status" value="1"/>
</dbReference>
<dbReference type="AlphaFoldDB" id="X6PG68"/>
<dbReference type="OrthoDB" id="270624at2759"/>
<feature type="repeat" description="WD" evidence="3">
    <location>
        <begin position="46"/>
        <end position="89"/>
    </location>
</feature>
<dbReference type="InterPro" id="IPR020472">
    <property type="entry name" value="WD40_PAC1"/>
</dbReference>
<feature type="non-terminal residue" evidence="4">
    <location>
        <position position="188"/>
    </location>
</feature>
<name>X6PG68_RETFI</name>
<comment type="caution">
    <text evidence="4">The sequence shown here is derived from an EMBL/GenBank/DDBJ whole genome shotgun (WGS) entry which is preliminary data.</text>
</comment>
<accession>X6PG68</accession>
<keyword evidence="1 3" id="KW-0853">WD repeat</keyword>
<evidence type="ECO:0000313" key="5">
    <source>
        <dbReference type="Proteomes" id="UP000023152"/>
    </source>
</evidence>
<dbReference type="Pfam" id="PF00400">
    <property type="entry name" value="WD40"/>
    <property type="match status" value="3"/>
</dbReference>
<dbReference type="InterPro" id="IPR036322">
    <property type="entry name" value="WD40_repeat_dom_sf"/>
</dbReference>
<dbReference type="PANTHER" id="PTHR19848:SF8">
    <property type="entry name" value="F-BOX AND WD REPEAT DOMAIN CONTAINING 7"/>
    <property type="match status" value="1"/>
</dbReference>
<organism evidence="4 5">
    <name type="scientific">Reticulomyxa filosa</name>
    <dbReference type="NCBI Taxonomy" id="46433"/>
    <lineage>
        <taxon>Eukaryota</taxon>
        <taxon>Sar</taxon>
        <taxon>Rhizaria</taxon>
        <taxon>Retaria</taxon>
        <taxon>Foraminifera</taxon>
        <taxon>Monothalamids</taxon>
        <taxon>Reticulomyxidae</taxon>
        <taxon>Reticulomyxa</taxon>
    </lineage>
</organism>
<keyword evidence="2" id="KW-0677">Repeat</keyword>
<dbReference type="SUPFAM" id="SSF50978">
    <property type="entry name" value="WD40 repeat-like"/>
    <property type="match status" value="1"/>
</dbReference>
<proteinExistence type="predicted"/>
<dbReference type="SMART" id="SM00320">
    <property type="entry name" value="WD40"/>
    <property type="match status" value="3"/>
</dbReference>
<evidence type="ECO:0000256" key="1">
    <source>
        <dbReference type="ARBA" id="ARBA00022574"/>
    </source>
</evidence>
<protein>
    <submittedName>
        <fullName evidence="4">WD repeat-containing protein</fullName>
    </submittedName>
</protein>
<keyword evidence="5" id="KW-1185">Reference proteome</keyword>
<sequence length="188" mass="21704">MIKHWIRVLNIKLGWINDFDKFVIKYASNFFMIDMFRSSSKLINTFLGHTDFVWAIDYSAFDGSNLLCSGSADGTFRVWDVDTGKQVQSLNDNLNQLYCVKFSPYHYHNNHRNIICSSSLDNTIHFWDIKKNEQLITCNGHTNNVCGMEFSLFSGGKYLCSGSYDKTIRLWDVEASKSLHVFNGHENT</sequence>
<evidence type="ECO:0000256" key="2">
    <source>
        <dbReference type="ARBA" id="ARBA00022737"/>
    </source>
</evidence>
<feature type="repeat" description="WD" evidence="3">
    <location>
        <begin position="90"/>
        <end position="137"/>
    </location>
</feature>